<dbReference type="AlphaFoldDB" id="A0AAU9PS73"/>
<protein>
    <submittedName>
        <fullName evidence="1">Uncharacterized protein</fullName>
    </submittedName>
</protein>
<evidence type="ECO:0000313" key="1">
    <source>
        <dbReference type="EMBL" id="CAH1453175.1"/>
    </source>
</evidence>
<dbReference type="EMBL" id="CAKMRJ010005745">
    <property type="protein sequence ID" value="CAH1453175.1"/>
    <property type="molecule type" value="Genomic_DNA"/>
</dbReference>
<organism evidence="1 2">
    <name type="scientific">Lactuca virosa</name>
    <dbReference type="NCBI Taxonomy" id="75947"/>
    <lineage>
        <taxon>Eukaryota</taxon>
        <taxon>Viridiplantae</taxon>
        <taxon>Streptophyta</taxon>
        <taxon>Embryophyta</taxon>
        <taxon>Tracheophyta</taxon>
        <taxon>Spermatophyta</taxon>
        <taxon>Magnoliopsida</taxon>
        <taxon>eudicotyledons</taxon>
        <taxon>Gunneridae</taxon>
        <taxon>Pentapetalae</taxon>
        <taxon>asterids</taxon>
        <taxon>campanulids</taxon>
        <taxon>Asterales</taxon>
        <taxon>Asteraceae</taxon>
        <taxon>Cichorioideae</taxon>
        <taxon>Cichorieae</taxon>
        <taxon>Lactucinae</taxon>
        <taxon>Lactuca</taxon>
    </lineage>
</organism>
<gene>
    <name evidence="1" type="ORF">LVIROSA_LOCUS38438</name>
</gene>
<dbReference type="Proteomes" id="UP001157418">
    <property type="component" value="Unassembled WGS sequence"/>
</dbReference>
<evidence type="ECO:0000313" key="2">
    <source>
        <dbReference type="Proteomes" id="UP001157418"/>
    </source>
</evidence>
<comment type="caution">
    <text evidence="1">The sequence shown here is derived from an EMBL/GenBank/DDBJ whole genome shotgun (WGS) entry which is preliminary data.</text>
</comment>
<sequence>MKTAAAVVLMQQWSEFGGWKRIGLRHLTGEMGSGRHDGEAAALMVAIDLDKVVRCQLPPAVKGTVTLVAHLFMMILLSRRERRSTAVSPGGLS</sequence>
<accession>A0AAU9PS73</accession>
<reference evidence="1 2" key="1">
    <citation type="submission" date="2022-01" db="EMBL/GenBank/DDBJ databases">
        <authorList>
            <person name="Xiong W."/>
            <person name="Schranz E."/>
        </authorList>
    </citation>
    <scope>NUCLEOTIDE SEQUENCE [LARGE SCALE GENOMIC DNA]</scope>
</reference>
<proteinExistence type="predicted"/>
<keyword evidence="2" id="KW-1185">Reference proteome</keyword>
<name>A0AAU9PS73_9ASTR</name>